<dbReference type="Proteomes" id="UP000735302">
    <property type="component" value="Unassembled WGS sequence"/>
</dbReference>
<comment type="caution">
    <text evidence="1">The sequence shown here is derived from an EMBL/GenBank/DDBJ whole genome shotgun (WGS) entry which is preliminary data.</text>
</comment>
<evidence type="ECO:0000313" key="2">
    <source>
        <dbReference type="Proteomes" id="UP000735302"/>
    </source>
</evidence>
<evidence type="ECO:0000313" key="1">
    <source>
        <dbReference type="EMBL" id="GFO19884.1"/>
    </source>
</evidence>
<organism evidence="1 2">
    <name type="scientific">Plakobranchus ocellatus</name>
    <dbReference type="NCBI Taxonomy" id="259542"/>
    <lineage>
        <taxon>Eukaryota</taxon>
        <taxon>Metazoa</taxon>
        <taxon>Spiralia</taxon>
        <taxon>Lophotrochozoa</taxon>
        <taxon>Mollusca</taxon>
        <taxon>Gastropoda</taxon>
        <taxon>Heterobranchia</taxon>
        <taxon>Euthyneura</taxon>
        <taxon>Panpulmonata</taxon>
        <taxon>Sacoglossa</taxon>
        <taxon>Placobranchoidea</taxon>
        <taxon>Plakobranchidae</taxon>
        <taxon>Plakobranchus</taxon>
    </lineage>
</organism>
<dbReference type="PANTHER" id="PTHR46601:SF1">
    <property type="entry name" value="ADF-H DOMAIN-CONTAINING PROTEIN"/>
    <property type="match status" value="1"/>
</dbReference>
<accession>A0AAV4BLV0</accession>
<reference evidence="1 2" key="1">
    <citation type="journal article" date="2021" name="Elife">
        <title>Chloroplast acquisition without the gene transfer in kleptoplastic sea slugs, Plakobranchus ocellatus.</title>
        <authorList>
            <person name="Maeda T."/>
            <person name="Takahashi S."/>
            <person name="Yoshida T."/>
            <person name="Shimamura S."/>
            <person name="Takaki Y."/>
            <person name="Nagai Y."/>
            <person name="Toyoda A."/>
            <person name="Suzuki Y."/>
            <person name="Arimoto A."/>
            <person name="Ishii H."/>
            <person name="Satoh N."/>
            <person name="Nishiyama T."/>
            <person name="Hasebe M."/>
            <person name="Maruyama T."/>
            <person name="Minagawa J."/>
            <person name="Obokata J."/>
            <person name="Shigenobu S."/>
        </authorList>
    </citation>
    <scope>NUCLEOTIDE SEQUENCE [LARGE SCALE GENOMIC DNA]</scope>
</reference>
<sequence>MPFLQSRCKVCLNPDFKVKAFMKLCHQSLELRQLSEMSLCVRSGHQKYHSLSCLNRSCVSCSPDAVKTFLHSLCDPGSSQPVTWQKWDHAKTSGGKKHLELLEKQVSIETFVDELVEELKSLPIHQIAHHWQADKYKKLKACPPHGCAVVTLDFAQNFTCRLYFGPRHGKSACDALGGVIKTAAGQAVTRRHLKIADAEDTYSFCNSTMTKTVEGCCGSTRKFYLLSEVPRPEHGSDANTHLKTVPGTCNIKQHAFSCFCGPCLQEDYSRCMNLEIVSVWQKVKLAESRLEPFSKLEQIKDEHLSFDRVQKCLESCGTFEEFKSMCLKVDDLMPSFPLNSHCSVSVDHLKFSVDKLTSKDRPQRTLQMVTACLRACVWLSWAVT</sequence>
<dbReference type="EMBL" id="BLXT01005114">
    <property type="protein sequence ID" value="GFO19884.1"/>
    <property type="molecule type" value="Genomic_DNA"/>
</dbReference>
<gene>
    <name evidence="1" type="ORF">PoB_004638900</name>
</gene>
<dbReference type="AlphaFoldDB" id="A0AAV4BLV0"/>
<dbReference type="PANTHER" id="PTHR46601">
    <property type="entry name" value="ULP_PROTEASE DOMAIN-CONTAINING PROTEIN"/>
    <property type="match status" value="1"/>
</dbReference>
<name>A0AAV4BLV0_9GAST</name>
<keyword evidence="2" id="KW-1185">Reference proteome</keyword>
<proteinExistence type="predicted"/>
<protein>
    <submittedName>
        <fullName evidence="1">Uncharacterized protein</fullName>
    </submittedName>
</protein>